<dbReference type="GO" id="GO:0015086">
    <property type="term" value="F:cadmium ion transmembrane transporter activity"/>
    <property type="evidence" value="ECO:0007669"/>
    <property type="project" value="TreeGrafter"/>
</dbReference>
<dbReference type="GO" id="GO:0016887">
    <property type="term" value="F:ATP hydrolysis activity"/>
    <property type="evidence" value="ECO:0007669"/>
    <property type="project" value="InterPro"/>
</dbReference>
<evidence type="ECO:0000256" key="5">
    <source>
        <dbReference type="ARBA" id="ARBA00023136"/>
    </source>
</evidence>
<dbReference type="Gene3D" id="2.70.150.10">
    <property type="entry name" value="Calcium-transporting ATPase, cytoplasmic transduction domain A"/>
    <property type="match status" value="1"/>
</dbReference>
<keyword evidence="3 6" id="KW-0812">Transmembrane</keyword>
<reference evidence="8 9" key="1">
    <citation type="journal article" date="2007" name="Archaea">
        <title>The genome of Hyperthermus butylicus: a sulfur-reducing, peptide fermenting, neutrophilic Crenarchaeote growing up to 108 degrees C.</title>
        <authorList>
            <person name="Brugger K."/>
            <person name="Chen L."/>
            <person name="Stark M."/>
            <person name="Zibat A."/>
            <person name="Redder P."/>
            <person name="Ruepp A."/>
            <person name="Awayez M."/>
            <person name="She Q."/>
            <person name="Garrett R.A."/>
            <person name="Klenk H.P."/>
        </authorList>
    </citation>
    <scope>NUCLEOTIDE SEQUENCE [LARGE SCALE GENOMIC DNA]</scope>
    <source>
        <strain evidence="9">DSM 5456 / JCM 9403 / PLM1-5</strain>
    </source>
</reference>
<dbReference type="InterPro" id="IPR023298">
    <property type="entry name" value="ATPase_P-typ_TM_dom_sf"/>
</dbReference>
<dbReference type="PRINTS" id="PR00119">
    <property type="entry name" value="CATATPASE"/>
</dbReference>
<dbReference type="InterPro" id="IPR023214">
    <property type="entry name" value="HAD_sf"/>
</dbReference>
<dbReference type="InterPro" id="IPR008250">
    <property type="entry name" value="ATPase_P-typ_transduc_dom_A_sf"/>
</dbReference>
<dbReference type="SUPFAM" id="SSF81665">
    <property type="entry name" value="Calcium ATPase, transmembrane domain M"/>
    <property type="match status" value="1"/>
</dbReference>
<feature type="transmembrane region" description="Helical" evidence="6">
    <location>
        <begin position="47"/>
        <end position="64"/>
    </location>
</feature>
<dbReference type="Proteomes" id="UP000002593">
    <property type="component" value="Chromosome"/>
</dbReference>
<dbReference type="OrthoDB" id="8588at2157"/>
<protein>
    <submittedName>
        <fullName evidence="8">Cation transport ATPase</fullName>
    </submittedName>
</protein>
<dbReference type="eggNOG" id="arCOG01576">
    <property type="taxonomic scope" value="Archaea"/>
</dbReference>
<dbReference type="InterPro" id="IPR018303">
    <property type="entry name" value="ATPase_P-typ_P_site"/>
</dbReference>
<evidence type="ECO:0000313" key="8">
    <source>
        <dbReference type="EMBL" id="ABM80077.1"/>
    </source>
</evidence>
<dbReference type="PANTHER" id="PTHR48085">
    <property type="entry name" value="CADMIUM/ZINC-TRANSPORTING ATPASE HMA2-RELATED"/>
    <property type="match status" value="1"/>
</dbReference>
<dbReference type="Pfam" id="PF00702">
    <property type="entry name" value="Hydrolase"/>
    <property type="match status" value="1"/>
</dbReference>
<dbReference type="Gene3D" id="3.40.1110.10">
    <property type="entry name" value="Calcium-transporting ATPase, cytoplasmic domain N"/>
    <property type="match status" value="1"/>
</dbReference>
<comment type="subcellular location">
    <subcellularLocation>
        <location evidence="1">Membrane</location>
    </subcellularLocation>
</comment>
<keyword evidence="5 6" id="KW-0472">Membrane</keyword>
<dbReference type="SUPFAM" id="SSF56784">
    <property type="entry name" value="HAD-like"/>
    <property type="match status" value="1"/>
</dbReference>
<dbReference type="PROSITE" id="PS00154">
    <property type="entry name" value="ATPASE_E1_E2"/>
    <property type="match status" value="1"/>
</dbReference>
<dbReference type="EMBL" id="CP000493">
    <property type="protein sequence ID" value="ABM80077.1"/>
    <property type="molecule type" value="Genomic_DNA"/>
</dbReference>
<dbReference type="EnsemblBacteria" id="ABM80077">
    <property type="protein sequence ID" value="ABM80077"/>
    <property type="gene ID" value="Hbut_0205"/>
</dbReference>
<dbReference type="STRING" id="415426.Hbut_0205"/>
<feature type="transmembrane region" description="Helical" evidence="6">
    <location>
        <begin position="162"/>
        <end position="180"/>
    </location>
</feature>
<gene>
    <name evidence="8" type="ordered locus">Hbut_0205</name>
</gene>
<dbReference type="SUPFAM" id="SSF81653">
    <property type="entry name" value="Calcium ATPase, transduction domain A"/>
    <property type="match status" value="1"/>
</dbReference>
<evidence type="ECO:0000313" key="9">
    <source>
        <dbReference type="Proteomes" id="UP000002593"/>
    </source>
</evidence>
<dbReference type="PANTHER" id="PTHR48085:SF5">
    <property type="entry name" value="CADMIUM_ZINC-TRANSPORTING ATPASE HMA4-RELATED"/>
    <property type="match status" value="1"/>
</dbReference>
<dbReference type="HOGENOM" id="CLU_001771_11_2_2"/>
<dbReference type="Pfam" id="PF00122">
    <property type="entry name" value="E1-E2_ATPase"/>
    <property type="match status" value="1"/>
</dbReference>
<keyword evidence="4 6" id="KW-1133">Transmembrane helix</keyword>
<dbReference type="Gene3D" id="3.40.50.1000">
    <property type="entry name" value="HAD superfamily/HAD-like"/>
    <property type="match status" value="1"/>
</dbReference>
<evidence type="ECO:0000256" key="4">
    <source>
        <dbReference type="ARBA" id="ARBA00022989"/>
    </source>
</evidence>
<feature type="domain" description="P-type ATPase A" evidence="7">
    <location>
        <begin position="76"/>
        <end position="138"/>
    </location>
</feature>
<dbReference type="InterPro" id="IPR023299">
    <property type="entry name" value="ATPase_P-typ_cyto_dom_N"/>
</dbReference>
<dbReference type="InterPro" id="IPR059000">
    <property type="entry name" value="ATPase_P-type_domA"/>
</dbReference>
<dbReference type="KEGG" id="hbu:Hbut_0205"/>
<evidence type="ECO:0000256" key="2">
    <source>
        <dbReference type="ARBA" id="ARBA00006024"/>
    </source>
</evidence>
<comment type="similarity">
    <text evidence="2">Belongs to the cation transport ATPase (P-type) (TC 3.A.3) family. Type IB subfamily.</text>
</comment>
<dbReference type="NCBIfam" id="TIGR01494">
    <property type="entry name" value="ATPase_P-type"/>
    <property type="match status" value="1"/>
</dbReference>
<sequence length="459" mass="49460">MVKTVAKHGVDEQHVHDADEVPLFWIVVGVVSIAMLVASAAGLHYHIMDYALLLLSLAILSRMAKVLISKRRITVDVPVDGVIVDGGSVFDTSYVTGEPEPVPLGKGDYVVSGYINKARLVRIRALKRPSESLLQLLIVEAEKALERKASLQRFIERFSQPYTLLVLGIFGLALLALSPYRALAILLAGCPSAFIISSSTATALSIALLARKSTVVRGGRALEELSRVKVMVFDKTGTITLGEMRITRVESFNGFSRDEVLLYAGGAAKASDHPVARVLAKHRLTPLSAEEYPGKGVKAVVDGAHVYLGSRKFLEEQGVDVSALDQSVCGDGEREVYVAVDGALAGIVCMEEEVSEKVRRVLDAIRRDGLKVVIASGDRVDRVKRIAEYLGVNEYFGELSPGDKRRLVIDLRDRYGKVAFVGDGINDVEALAEADVGIAVGSLCIVSNIGDVVLPRGTA</sequence>
<organism evidence="8 9">
    <name type="scientific">Hyperthermus butylicus (strain DSM 5456 / JCM 9403 / PLM1-5)</name>
    <dbReference type="NCBI Taxonomy" id="415426"/>
    <lineage>
        <taxon>Archaea</taxon>
        <taxon>Thermoproteota</taxon>
        <taxon>Thermoprotei</taxon>
        <taxon>Desulfurococcales</taxon>
        <taxon>Pyrodictiaceae</taxon>
        <taxon>Hyperthermus</taxon>
    </lineage>
</organism>
<dbReference type="GO" id="GO:0016020">
    <property type="term" value="C:membrane"/>
    <property type="evidence" value="ECO:0007669"/>
    <property type="project" value="UniProtKB-SubCell"/>
</dbReference>
<dbReference type="InterPro" id="IPR051014">
    <property type="entry name" value="Cation_Transport_ATPase_IB"/>
</dbReference>
<evidence type="ECO:0000256" key="1">
    <source>
        <dbReference type="ARBA" id="ARBA00004370"/>
    </source>
</evidence>
<accession>A2BJB6</accession>
<dbReference type="InterPro" id="IPR036412">
    <property type="entry name" value="HAD-like_sf"/>
</dbReference>
<dbReference type="AlphaFoldDB" id="A2BJB6"/>
<proteinExistence type="inferred from homology"/>
<keyword evidence="9" id="KW-1185">Reference proteome</keyword>
<name>A2BJB6_HYPBU</name>
<dbReference type="InterPro" id="IPR001757">
    <property type="entry name" value="P_typ_ATPase"/>
</dbReference>
<evidence type="ECO:0000256" key="6">
    <source>
        <dbReference type="SAM" id="Phobius"/>
    </source>
</evidence>
<evidence type="ECO:0000256" key="3">
    <source>
        <dbReference type="ARBA" id="ARBA00022692"/>
    </source>
</evidence>
<evidence type="ECO:0000259" key="7">
    <source>
        <dbReference type="Pfam" id="PF00122"/>
    </source>
</evidence>
<feature type="transmembrane region" description="Helical" evidence="6">
    <location>
        <begin position="21"/>
        <end position="41"/>
    </location>
</feature>
<dbReference type="GO" id="GO:0005524">
    <property type="term" value="F:ATP binding"/>
    <property type="evidence" value="ECO:0007669"/>
    <property type="project" value="InterPro"/>
</dbReference>